<gene>
    <name evidence="3" type="ORF">SAMN05192574_105381</name>
</gene>
<dbReference type="STRING" id="551995.SAMN05192574_105381"/>
<dbReference type="Gene3D" id="3.40.720.10">
    <property type="entry name" value="Alkaline Phosphatase, subunit A"/>
    <property type="match status" value="1"/>
</dbReference>
<dbReference type="GO" id="GO:0004553">
    <property type="term" value="F:hydrolase activity, hydrolyzing O-glycosyl compounds"/>
    <property type="evidence" value="ECO:0007669"/>
    <property type="project" value="UniProtKB-ARBA"/>
</dbReference>
<feature type="signal peptide" evidence="1">
    <location>
        <begin position="1"/>
        <end position="28"/>
    </location>
</feature>
<protein>
    <submittedName>
        <fullName evidence="3">Type I phosphodiesterase / nucleotide pyrophosphatase</fullName>
    </submittedName>
</protein>
<evidence type="ECO:0000259" key="2">
    <source>
        <dbReference type="Pfam" id="PF16356"/>
    </source>
</evidence>
<name>A0A1H8M449_9SPHI</name>
<dbReference type="OrthoDB" id="279982at2"/>
<evidence type="ECO:0000313" key="3">
    <source>
        <dbReference type="EMBL" id="SEO12115.1"/>
    </source>
</evidence>
<evidence type="ECO:0000313" key="4">
    <source>
        <dbReference type="Proteomes" id="UP000198942"/>
    </source>
</evidence>
<dbReference type="GO" id="GO:0005975">
    <property type="term" value="P:carbohydrate metabolic process"/>
    <property type="evidence" value="ECO:0007669"/>
    <property type="project" value="UniProtKB-ARBA"/>
</dbReference>
<feature type="chain" id="PRO_5011491661" evidence="1">
    <location>
        <begin position="29"/>
        <end position="575"/>
    </location>
</feature>
<dbReference type="InterPro" id="IPR013320">
    <property type="entry name" value="ConA-like_dom_sf"/>
</dbReference>
<dbReference type="Pfam" id="PF01663">
    <property type="entry name" value="Phosphodiest"/>
    <property type="match status" value="1"/>
</dbReference>
<dbReference type="AlphaFoldDB" id="A0A1H8M449"/>
<keyword evidence="1" id="KW-0732">Signal</keyword>
<dbReference type="RefSeq" id="WP_091212226.1">
    <property type="nucleotide sequence ID" value="NZ_FOCL01000005.1"/>
</dbReference>
<keyword evidence="4" id="KW-1185">Reference proteome</keyword>
<organism evidence="3 4">
    <name type="scientific">Mucilaginibacter gossypiicola</name>
    <dbReference type="NCBI Taxonomy" id="551995"/>
    <lineage>
        <taxon>Bacteria</taxon>
        <taxon>Pseudomonadati</taxon>
        <taxon>Bacteroidota</taxon>
        <taxon>Sphingobacteriia</taxon>
        <taxon>Sphingobacteriales</taxon>
        <taxon>Sphingobacteriaceae</taxon>
        <taxon>Mucilaginibacter</taxon>
    </lineage>
</organism>
<dbReference type="EMBL" id="FOCL01000005">
    <property type="protein sequence ID" value="SEO12115.1"/>
    <property type="molecule type" value="Genomic_DNA"/>
</dbReference>
<reference evidence="4" key="1">
    <citation type="submission" date="2016-10" db="EMBL/GenBank/DDBJ databases">
        <authorList>
            <person name="Varghese N."/>
            <person name="Submissions S."/>
        </authorList>
    </citation>
    <scope>NUCLEOTIDE SEQUENCE [LARGE SCALE GENOMIC DNA]</scope>
    <source>
        <strain evidence="4">Gh-48</strain>
    </source>
</reference>
<proteinExistence type="predicted"/>
<dbReference type="Pfam" id="PF16356">
    <property type="entry name" value="DUF4983"/>
    <property type="match status" value="1"/>
</dbReference>
<feature type="domain" description="DUF4983" evidence="2">
    <location>
        <begin position="475"/>
        <end position="566"/>
    </location>
</feature>
<dbReference type="SUPFAM" id="SSF53649">
    <property type="entry name" value="Alkaline phosphatase-like"/>
    <property type="match status" value="1"/>
</dbReference>
<dbReference type="Pfam" id="PF13385">
    <property type="entry name" value="Laminin_G_3"/>
    <property type="match status" value="1"/>
</dbReference>
<dbReference type="Proteomes" id="UP000198942">
    <property type="component" value="Unassembled WGS sequence"/>
</dbReference>
<dbReference type="InterPro" id="IPR017850">
    <property type="entry name" value="Alkaline_phosphatase_core_sf"/>
</dbReference>
<sequence length="575" mass="62863">MKKYTFKKQGKNLAVAAVLALLATMLFTCNKDFPNKLKDASKNDTLGINVKTRKVLYIIVDGVRGRALRSLSAPNISKIVKNSIYAYDALSDYGSNTVTNAGAWANMITGVTADKHKVTTDDFAGNNLAAYPTLFARLKQAGAGYRTVSIASTASFNTNLAGDATYQKTYEDDDAAVKGAVTDELQKEDAKLVVAQFHSAELAGEASSFEDADTKYTSAILKIDGYVGEIMTALAARKTYAAENWLVVIASNKGGAIEPDPNSTDFTSYADATRNNFIVFYNPRFSTLFVPKPETDNIAYTNTSITYDYAGSKRPNASLQDPTTFNFGVYGNFTVQVLIKSLPGEFYYPTFLSKRVTAFTGAGWNMFLEGDAWTLNSSVASQAQGTTINDGLWHKLTAVFDGTNKKVRVYTDGVLNTTRDMNGNNPNNNASFKLGYIPGSEDESANVLMTNLQVYNVALTTQQISDYSCKTSIDESNPNYKDLVGYWPMTEGSGNLLKEKTGKGADLLVGANGDWENFSDLSPALCPDINTSFFTMVPNNVDIPFEIYQWMSITIPASWKLDGRSWNPVYSDIKP</sequence>
<evidence type="ECO:0000256" key="1">
    <source>
        <dbReference type="SAM" id="SignalP"/>
    </source>
</evidence>
<dbReference type="Gene3D" id="2.60.120.200">
    <property type="match status" value="1"/>
</dbReference>
<dbReference type="InterPro" id="IPR002591">
    <property type="entry name" value="Phosphodiest/P_Trfase"/>
</dbReference>
<dbReference type="SUPFAM" id="SSF49899">
    <property type="entry name" value="Concanavalin A-like lectins/glucanases"/>
    <property type="match status" value="1"/>
</dbReference>
<dbReference type="InterPro" id="IPR032309">
    <property type="entry name" value="DUF4983"/>
</dbReference>
<accession>A0A1H8M449</accession>